<accession>A0A7W7YKV3</accession>
<dbReference type="AlphaFoldDB" id="A0A7W7YKV3"/>
<proteinExistence type="predicted"/>
<dbReference type="InterPro" id="IPR053830">
    <property type="entry name" value="DUF6922"/>
</dbReference>
<gene>
    <name evidence="2" type="ORF">HNQ64_002339</name>
</gene>
<feature type="domain" description="DUF6922" evidence="1">
    <location>
        <begin position="14"/>
        <end position="65"/>
    </location>
</feature>
<dbReference type="EMBL" id="JACHIF010000004">
    <property type="protein sequence ID" value="MBB5038081.1"/>
    <property type="molecule type" value="Genomic_DNA"/>
</dbReference>
<keyword evidence="3" id="KW-1185">Reference proteome</keyword>
<sequence length="113" mass="13156">MISPTEKPKTPLGLPRALFWDARPESLDLDRHARQIIGRVVERGGLEGWHKLRSHYGDEKLKQVVTTLRTLEPRTVNFLCLMLNLKKEDFRCCTSQPFPSAPSMNFPWWEKPL</sequence>
<evidence type="ECO:0000313" key="3">
    <source>
        <dbReference type="Proteomes" id="UP000534294"/>
    </source>
</evidence>
<name>A0A7W7YKV3_9BACT</name>
<evidence type="ECO:0000259" key="1">
    <source>
        <dbReference type="Pfam" id="PF21956"/>
    </source>
</evidence>
<reference evidence="2 3" key="1">
    <citation type="submission" date="2020-08" db="EMBL/GenBank/DDBJ databases">
        <title>Genomic Encyclopedia of Type Strains, Phase IV (KMG-IV): sequencing the most valuable type-strain genomes for metagenomic binning, comparative biology and taxonomic classification.</title>
        <authorList>
            <person name="Goeker M."/>
        </authorList>
    </citation>
    <scope>NUCLEOTIDE SEQUENCE [LARGE SCALE GENOMIC DNA]</scope>
    <source>
        <strain evidence="2 3">DSM 12251</strain>
    </source>
</reference>
<protein>
    <recommendedName>
        <fullName evidence="1">DUF6922 domain-containing protein</fullName>
    </recommendedName>
</protein>
<dbReference type="Proteomes" id="UP000534294">
    <property type="component" value="Unassembled WGS sequence"/>
</dbReference>
<evidence type="ECO:0000313" key="2">
    <source>
        <dbReference type="EMBL" id="MBB5038081.1"/>
    </source>
</evidence>
<dbReference type="RefSeq" id="WP_408004361.1">
    <property type="nucleotide sequence ID" value="NZ_JACHIF010000004.1"/>
</dbReference>
<organism evidence="2 3">
    <name type="scientific">Prosthecobacter dejongeii</name>
    <dbReference type="NCBI Taxonomy" id="48465"/>
    <lineage>
        <taxon>Bacteria</taxon>
        <taxon>Pseudomonadati</taxon>
        <taxon>Verrucomicrobiota</taxon>
        <taxon>Verrucomicrobiia</taxon>
        <taxon>Verrucomicrobiales</taxon>
        <taxon>Verrucomicrobiaceae</taxon>
        <taxon>Prosthecobacter</taxon>
    </lineage>
</organism>
<dbReference type="Pfam" id="PF21956">
    <property type="entry name" value="DUF6922"/>
    <property type="match status" value="1"/>
</dbReference>
<comment type="caution">
    <text evidence="2">The sequence shown here is derived from an EMBL/GenBank/DDBJ whole genome shotgun (WGS) entry which is preliminary data.</text>
</comment>